<evidence type="ECO:0008006" key="3">
    <source>
        <dbReference type="Google" id="ProtNLM"/>
    </source>
</evidence>
<organism evidence="1 2">
    <name type="scientific">Robiginitalea marina</name>
    <dbReference type="NCBI Taxonomy" id="2954105"/>
    <lineage>
        <taxon>Bacteria</taxon>
        <taxon>Pseudomonadati</taxon>
        <taxon>Bacteroidota</taxon>
        <taxon>Flavobacteriia</taxon>
        <taxon>Flavobacteriales</taxon>
        <taxon>Flavobacteriaceae</taxon>
        <taxon>Robiginitalea</taxon>
    </lineage>
</organism>
<comment type="caution">
    <text evidence="1">The sequence shown here is derived from an EMBL/GenBank/DDBJ whole genome shotgun (WGS) entry which is preliminary data.</text>
</comment>
<reference evidence="1 2" key="1">
    <citation type="submission" date="2022-06" db="EMBL/GenBank/DDBJ databases">
        <authorList>
            <person name="Xuan X."/>
        </authorList>
    </citation>
    <scope>NUCLEOTIDE SEQUENCE [LARGE SCALE GENOMIC DNA]</scope>
    <source>
        <strain evidence="1 2">2V75</strain>
    </source>
</reference>
<dbReference type="RefSeq" id="WP_252739777.1">
    <property type="nucleotide sequence ID" value="NZ_JAMXIB010000001.1"/>
</dbReference>
<accession>A0ABT1AU49</accession>
<keyword evidence="2" id="KW-1185">Reference proteome</keyword>
<evidence type="ECO:0000313" key="1">
    <source>
        <dbReference type="EMBL" id="MCO5723399.1"/>
    </source>
</evidence>
<gene>
    <name evidence="1" type="ORF">NG653_00940</name>
</gene>
<sequence>MKKIIYLLLCSLLLTGCFKETQTRFSIDENKVVLVITQNTTEAEMARIASELKTKKNIDLDYSNSKFQANGKISNVRLEVDCNDGFKGSTQCSASALKGANIGFIRDYQTGSDVVFHIGFMK</sequence>
<proteinExistence type="predicted"/>
<name>A0ABT1AU49_9FLAO</name>
<dbReference type="Proteomes" id="UP001206312">
    <property type="component" value="Unassembled WGS sequence"/>
</dbReference>
<protein>
    <recommendedName>
        <fullName evidence="3">Lipoprotein</fullName>
    </recommendedName>
</protein>
<dbReference type="EMBL" id="JAMXIB010000001">
    <property type="protein sequence ID" value="MCO5723399.1"/>
    <property type="molecule type" value="Genomic_DNA"/>
</dbReference>
<dbReference type="PROSITE" id="PS51257">
    <property type="entry name" value="PROKAR_LIPOPROTEIN"/>
    <property type="match status" value="1"/>
</dbReference>
<evidence type="ECO:0000313" key="2">
    <source>
        <dbReference type="Proteomes" id="UP001206312"/>
    </source>
</evidence>